<proteinExistence type="predicted"/>
<feature type="domain" description="Glycosyltransferase subfamily 4-like N-terminal" evidence="3">
    <location>
        <begin position="15"/>
        <end position="189"/>
    </location>
</feature>
<protein>
    <submittedName>
        <fullName evidence="4">Glycosyltransferase</fullName>
    </submittedName>
</protein>
<comment type="caution">
    <text evidence="4">The sequence shown here is derived from an EMBL/GenBank/DDBJ whole genome shotgun (WGS) entry which is preliminary data.</text>
</comment>
<dbReference type="AlphaFoldDB" id="A0A0G0KC16"/>
<keyword evidence="1" id="KW-0472">Membrane</keyword>
<keyword evidence="4" id="KW-0808">Transferase</keyword>
<dbReference type="PANTHER" id="PTHR45947">
    <property type="entry name" value="SULFOQUINOVOSYL TRANSFERASE SQD2"/>
    <property type="match status" value="1"/>
</dbReference>
<dbReference type="Gene3D" id="3.40.50.2000">
    <property type="entry name" value="Glycogen Phosphorylase B"/>
    <property type="match status" value="2"/>
</dbReference>
<sequence>MKEVLLTTIAYSPNIGGIETHFDDLTKVLLKKGWKVDVLTYKPITTKASAPFIEKNGNLTIYRIPWFGGVFYNLVNNPILEFMYLIPGLFLFIPVLLIKEKNISVIHSHGLIAGFAAVFWSKVFSKKVITTTHSIYNFPKAGLYHIFAKWIFNKSDKILVLSKQSAEEIKSLGIDNIKIQEFTYWVDLDKFKATSNKRQVKKQIGWEDKFIVLFVGRLVLEKGINELLEVAKIWDKNITLTIIGTGPMENTISNFQRFDKLTVPSEVDGFPISNVQYLGKIDNDELPKYYNAADVLIVPSVHEEGFGRVILESLACGTPVIGSNRGAIPEAIDQSVGKLIDVTPEKIKESAEYFYKNPDKLKKLSDNARKFAEKKYSEVNADVIISTYIK</sequence>
<dbReference type="CDD" id="cd03801">
    <property type="entry name" value="GT4_PimA-like"/>
    <property type="match status" value="1"/>
</dbReference>
<keyword evidence="1" id="KW-0812">Transmembrane</keyword>
<evidence type="ECO:0000259" key="3">
    <source>
        <dbReference type="Pfam" id="PF13439"/>
    </source>
</evidence>
<feature type="transmembrane region" description="Helical" evidence="1">
    <location>
        <begin position="105"/>
        <end position="124"/>
    </location>
</feature>
<evidence type="ECO:0000313" key="5">
    <source>
        <dbReference type="Proteomes" id="UP000034591"/>
    </source>
</evidence>
<dbReference type="PANTHER" id="PTHR45947:SF3">
    <property type="entry name" value="SULFOQUINOVOSYL TRANSFERASE SQD2"/>
    <property type="match status" value="1"/>
</dbReference>
<organism evidence="4 5">
    <name type="scientific">Candidatus Woesebacteria bacterium GW2011_GWA1_37_7</name>
    <dbReference type="NCBI Taxonomy" id="1618545"/>
    <lineage>
        <taxon>Bacteria</taxon>
        <taxon>Candidatus Woeseibacteriota</taxon>
    </lineage>
</organism>
<evidence type="ECO:0000259" key="2">
    <source>
        <dbReference type="Pfam" id="PF00534"/>
    </source>
</evidence>
<keyword evidence="1" id="KW-1133">Transmembrane helix</keyword>
<dbReference type="InterPro" id="IPR001296">
    <property type="entry name" value="Glyco_trans_1"/>
</dbReference>
<feature type="domain" description="Glycosyl transferase family 1" evidence="2">
    <location>
        <begin position="198"/>
        <end position="370"/>
    </location>
</feature>
<dbReference type="InterPro" id="IPR050194">
    <property type="entry name" value="Glycosyltransferase_grp1"/>
</dbReference>
<dbReference type="STRING" id="1618545.US53_C0001G0006"/>
<dbReference type="Pfam" id="PF13439">
    <property type="entry name" value="Glyco_transf_4"/>
    <property type="match status" value="1"/>
</dbReference>
<dbReference type="Pfam" id="PF00534">
    <property type="entry name" value="Glycos_transf_1"/>
    <property type="match status" value="1"/>
</dbReference>
<dbReference type="GO" id="GO:0016757">
    <property type="term" value="F:glycosyltransferase activity"/>
    <property type="evidence" value="ECO:0007669"/>
    <property type="project" value="InterPro"/>
</dbReference>
<gene>
    <name evidence="4" type="ORF">US53_C0001G0006</name>
</gene>
<dbReference type="Proteomes" id="UP000034591">
    <property type="component" value="Unassembled WGS sequence"/>
</dbReference>
<reference evidence="4 5" key="1">
    <citation type="journal article" date="2015" name="Nature">
        <title>rRNA introns, odd ribosomes, and small enigmatic genomes across a large radiation of phyla.</title>
        <authorList>
            <person name="Brown C.T."/>
            <person name="Hug L.A."/>
            <person name="Thomas B.C."/>
            <person name="Sharon I."/>
            <person name="Castelle C.J."/>
            <person name="Singh A."/>
            <person name="Wilkins M.J."/>
            <person name="Williams K.H."/>
            <person name="Banfield J.F."/>
        </authorList>
    </citation>
    <scope>NUCLEOTIDE SEQUENCE [LARGE SCALE GENOMIC DNA]</scope>
</reference>
<evidence type="ECO:0000313" key="4">
    <source>
        <dbReference type="EMBL" id="KKQ38101.1"/>
    </source>
</evidence>
<dbReference type="SUPFAM" id="SSF53756">
    <property type="entry name" value="UDP-Glycosyltransferase/glycogen phosphorylase"/>
    <property type="match status" value="1"/>
</dbReference>
<dbReference type="EMBL" id="LBTI01000001">
    <property type="protein sequence ID" value="KKQ38101.1"/>
    <property type="molecule type" value="Genomic_DNA"/>
</dbReference>
<feature type="transmembrane region" description="Helical" evidence="1">
    <location>
        <begin position="79"/>
        <end position="98"/>
    </location>
</feature>
<accession>A0A0G0KC16</accession>
<dbReference type="InterPro" id="IPR028098">
    <property type="entry name" value="Glyco_trans_4-like_N"/>
</dbReference>
<name>A0A0G0KC16_9BACT</name>
<evidence type="ECO:0000256" key="1">
    <source>
        <dbReference type="SAM" id="Phobius"/>
    </source>
</evidence>